<proteinExistence type="predicted"/>
<organism evidence="2 3">
    <name type="scientific">Jaapia argillacea MUCL 33604</name>
    <dbReference type="NCBI Taxonomy" id="933084"/>
    <lineage>
        <taxon>Eukaryota</taxon>
        <taxon>Fungi</taxon>
        <taxon>Dikarya</taxon>
        <taxon>Basidiomycota</taxon>
        <taxon>Agaricomycotina</taxon>
        <taxon>Agaricomycetes</taxon>
        <taxon>Agaricomycetidae</taxon>
        <taxon>Jaapiales</taxon>
        <taxon>Jaapiaceae</taxon>
        <taxon>Jaapia</taxon>
    </lineage>
</organism>
<dbReference type="AlphaFoldDB" id="A0A067PME9"/>
<dbReference type="Proteomes" id="UP000027265">
    <property type="component" value="Unassembled WGS sequence"/>
</dbReference>
<dbReference type="EMBL" id="KL197739">
    <property type="protein sequence ID" value="KDQ52482.1"/>
    <property type="molecule type" value="Genomic_DNA"/>
</dbReference>
<evidence type="ECO:0000313" key="2">
    <source>
        <dbReference type="EMBL" id="KDQ52482.1"/>
    </source>
</evidence>
<feature type="region of interest" description="Disordered" evidence="1">
    <location>
        <begin position="56"/>
        <end position="94"/>
    </location>
</feature>
<feature type="compositionally biased region" description="Acidic residues" evidence="1">
    <location>
        <begin position="59"/>
        <end position="70"/>
    </location>
</feature>
<protein>
    <submittedName>
        <fullName evidence="2">Uncharacterized protein</fullName>
    </submittedName>
</protein>
<dbReference type="HOGENOM" id="CLU_459310_0_0_1"/>
<evidence type="ECO:0000256" key="1">
    <source>
        <dbReference type="SAM" id="MobiDB-lite"/>
    </source>
</evidence>
<evidence type="ECO:0000313" key="3">
    <source>
        <dbReference type="Proteomes" id="UP000027265"/>
    </source>
</evidence>
<dbReference type="InParanoid" id="A0A067PME9"/>
<feature type="compositionally biased region" description="Basic and acidic residues" evidence="1">
    <location>
        <begin position="488"/>
        <end position="501"/>
    </location>
</feature>
<gene>
    <name evidence="2" type="ORF">JAAARDRAFT_476888</name>
</gene>
<keyword evidence="3" id="KW-1185">Reference proteome</keyword>
<feature type="region of interest" description="Disordered" evidence="1">
    <location>
        <begin position="488"/>
        <end position="580"/>
    </location>
</feature>
<feature type="compositionally biased region" description="Basic and acidic residues" evidence="1">
    <location>
        <begin position="71"/>
        <end position="94"/>
    </location>
</feature>
<feature type="region of interest" description="Disordered" evidence="1">
    <location>
        <begin position="394"/>
        <end position="462"/>
    </location>
</feature>
<accession>A0A067PME9</accession>
<feature type="compositionally biased region" description="Polar residues" evidence="1">
    <location>
        <begin position="563"/>
        <end position="572"/>
    </location>
</feature>
<name>A0A067PME9_9AGAM</name>
<feature type="compositionally biased region" description="Polar residues" evidence="1">
    <location>
        <begin position="1"/>
        <end position="18"/>
    </location>
</feature>
<reference evidence="3" key="1">
    <citation type="journal article" date="2014" name="Proc. Natl. Acad. Sci. U.S.A.">
        <title>Extensive sampling of basidiomycete genomes demonstrates inadequacy of the white-rot/brown-rot paradigm for wood decay fungi.</title>
        <authorList>
            <person name="Riley R."/>
            <person name="Salamov A.A."/>
            <person name="Brown D.W."/>
            <person name="Nagy L.G."/>
            <person name="Floudas D."/>
            <person name="Held B.W."/>
            <person name="Levasseur A."/>
            <person name="Lombard V."/>
            <person name="Morin E."/>
            <person name="Otillar R."/>
            <person name="Lindquist E.A."/>
            <person name="Sun H."/>
            <person name="LaButti K.M."/>
            <person name="Schmutz J."/>
            <person name="Jabbour D."/>
            <person name="Luo H."/>
            <person name="Baker S.E."/>
            <person name="Pisabarro A.G."/>
            <person name="Walton J.D."/>
            <person name="Blanchette R.A."/>
            <person name="Henrissat B."/>
            <person name="Martin F."/>
            <person name="Cullen D."/>
            <person name="Hibbett D.S."/>
            <person name="Grigoriev I.V."/>
        </authorList>
    </citation>
    <scope>NUCLEOTIDE SEQUENCE [LARGE SCALE GENOMIC DNA]</scope>
    <source>
        <strain evidence="3">MUCL 33604</strain>
    </source>
</reference>
<feature type="region of interest" description="Disordered" evidence="1">
    <location>
        <begin position="1"/>
        <end position="33"/>
    </location>
</feature>
<sequence length="594" mass="64912">MTNPLVGSSSFPSGSKATQAALHQRVAQERKQQVELQTVSRYAKAGVPVELAIYNAQIDEGDETEPESDSEDNKKKEKETRAQHRARMEEKDARKLQERAQRRLISAGVNVASLAPQPILPATPNQTGSTPAFNPHTAEVGHPCSSTPVTTPAPSKLVPSAIPSSFAIPPQPLLPPSQLQGSTIHQSSAAAPPVIQPYHFNSIQGNAQPQPVLQPVSLQRKATSFMDLDAESRYPGPSTTMNLPSHQNGLEANYFPLPSGPSGSILYPHQRNITSTTTSAPINPWNTMSAGAILDCFLSATSSWGNSQPAPLAHSGHILHRSSNPGFSHSNEWESSHEASIPIPSVSTMPGISSSFVKENASGDTRGSLQVAPASYKQEGSMVKYDRNESWWGTLSTTSHNRPKSAWASQSLRPPRMSQTTRPRRAVQYPSNNSPPLALRPSRHREEGSTDTPQISTSDPRFVAWHQVDDAVQGKVIRLTRKLEKMEKQLGEERRRRKESEVSQSTGTCSVRRAKRKAGDDQESADSDIPRKKAKSYCKPRDRPNRKGLRGVYVQTLAPEDVSFSQSPTSRDSLPGSRGGLLDSVVDRFRGYWS</sequence>
<feature type="compositionally biased region" description="Polar residues" evidence="1">
    <location>
        <begin position="450"/>
        <end position="459"/>
    </location>
</feature>
<feature type="compositionally biased region" description="Polar residues" evidence="1">
    <location>
        <begin position="407"/>
        <end position="421"/>
    </location>
</feature>